<evidence type="ECO:0000256" key="17">
    <source>
        <dbReference type="PIRSR" id="PIRSR605478-4"/>
    </source>
</evidence>
<dbReference type="InterPro" id="IPR049557">
    <property type="entry name" value="Transketolase_CS"/>
</dbReference>
<dbReference type="InterPro" id="IPR055152">
    <property type="entry name" value="Transketolase-like_C_2"/>
</dbReference>
<evidence type="ECO:0000256" key="16">
    <source>
        <dbReference type="PIRSR" id="PIRSR605478-3"/>
    </source>
</evidence>
<dbReference type="InterPro" id="IPR033247">
    <property type="entry name" value="Transketolase_fam"/>
</dbReference>
<dbReference type="SUPFAM" id="SSF52922">
    <property type="entry name" value="TK C-terminal domain-like"/>
    <property type="match status" value="1"/>
</dbReference>
<keyword evidence="7 19" id="KW-0808">Transferase</keyword>
<sequence>MTPEDTMLTKTTVPVLCPQEGATEIPYADMANALRALTMDAVEKAKSGHPGMPMGMADAATVLFTRFMKIDPMRPHWPDRDRFVLSAGHGSMLLYSINHLLGYADMDIEAIKRFRQFGSTTAGHPEYGHTLGVETTTGPLGQGLTTAVGMALAERMMNARFGDDLVDHYTYVIAGDGCLMEGISHEAIDLAGHLKLGKLILLWDDNGISIDGSTSLSTSTDQLARFEAAGWDVFRVDGHSHHALIDAIAKARNSKRPSLIACRTTIGYGAPNKAGTEAVHGAPLGAAEIEGARDRLGWPHAPFEIPAGIRSAWEQIADRGREAREAWDDRLRASEKAQAFETAIAGQLPADFEEKLLTYKRGLSESAPNVASRKASEMALAVINEATELTVGGSADLTHSNLTLTKGLASVAPCKYAGRYIHYGIREHAMSAVMNGIALHKGFIPYGGTFLVFADYARGGIRLSALMGQRVIYVLTHDSIGLGEDGPTHQPIEHLAMLRATPNLQVFRPADAVETLEAWQIALASEGTPTVLALSRQNLPTFRTEHTDDNLSARGAYVVRKPQKWRDVTLLATGSELDIAFKAAELLAAKGVDAAIVSMPCWELFEKQSEDYRRQVLGTAPRVAIEAAARLGWDRWIGDRGRFVGMEGFGASAPAPALYEHFGITPEGVVAAACDLLTCA</sequence>
<comment type="cofactor">
    <cofactor evidence="17">
        <name>Mg(2+)</name>
        <dbReference type="ChEBI" id="CHEBI:18420"/>
    </cofactor>
    <text evidence="17">Binds 1 Mg(2+) ion per subunit. Can also utilize other divalent metal cations, such as Ca(2+), Mn(2+) and Co(2+).</text>
</comment>
<evidence type="ECO:0000256" key="7">
    <source>
        <dbReference type="ARBA" id="ARBA00022679"/>
    </source>
</evidence>
<evidence type="ECO:0000256" key="2">
    <source>
        <dbReference type="ARBA" id="ARBA00001941"/>
    </source>
</evidence>
<dbReference type="FunFam" id="3.40.50.920:FF:000003">
    <property type="entry name" value="Transketolase"/>
    <property type="match status" value="1"/>
</dbReference>
<dbReference type="GO" id="GO:0009052">
    <property type="term" value="P:pentose-phosphate shunt, non-oxidative branch"/>
    <property type="evidence" value="ECO:0007669"/>
    <property type="project" value="UniProtKB-ARBA"/>
</dbReference>
<comment type="caution">
    <text evidence="21">The sequence shown here is derived from an EMBL/GenBank/DDBJ whole genome shotgun (WGS) entry which is preliminary data.</text>
</comment>
<accession>A0A9W6NBB4</accession>
<proteinExistence type="inferred from homology"/>
<dbReference type="PANTHER" id="PTHR43522">
    <property type="entry name" value="TRANSKETOLASE"/>
    <property type="match status" value="1"/>
</dbReference>
<feature type="binding site" evidence="15">
    <location>
        <position position="489"/>
    </location>
    <ligand>
        <name>substrate</name>
    </ligand>
</feature>
<comment type="cofactor">
    <cofactor evidence="1">
        <name>Ca(2+)</name>
        <dbReference type="ChEBI" id="CHEBI:29108"/>
    </cofactor>
</comment>
<comment type="cofactor">
    <cofactor evidence="16">
        <name>thiamine diphosphate</name>
        <dbReference type="ChEBI" id="CHEBI:58937"/>
    </cofactor>
    <text evidence="16">Binds 1 thiamine pyrophosphate per subunit. During the reaction, the substrate forms a covalent intermediate with the cofactor.</text>
</comment>
<dbReference type="EC" id="2.2.1.1" evidence="5 13"/>
<dbReference type="GO" id="GO:0004802">
    <property type="term" value="F:transketolase activity"/>
    <property type="evidence" value="ECO:0007669"/>
    <property type="project" value="UniProtKB-UniRule"/>
</dbReference>
<comment type="cofactor">
    <cofactor evidence="2">
        <name>Co(2+)</name>
        <dbReference type="ChEBI" id="CHEBI:48828"/>
    </cofactor>
</comment>
<evidence type="ECO:0000256" key="1">
    <source>
        <dbReference type="ARBA" id="ARBA00001913"/>
    </source>
</evidence>
<keyword evidence="9 19" id="KW-0106">Calcium</keyword>
<feature type="site" description="Important for catalytic activity" evidence="18">
    <location>
        <position position="280"/>
    </location>
</feature>
<evidence type="ECO:0000256" key="5">
    <source>
        <dbReference type="ARBA" id="ARBA00013152"/>
    </source>
</evidence>
<evidence type="ECO:0000256" key="6">
    <source>
        <dbReference type="ARBA" id="ARBA00022567"/>
    </source>
</evidence>
<dbReference type="FunFam" id="3.40.50.970:FF:000003">
    <property type="entry name" value="Transketolase"/>
    <property type="match status" value="1"/>
</dbReference>
<evidence type="ECO:0000256" key="8">
    <source>
        <dbReference type="ARBA" id="ARBA00022723"/>
    </source>
</evidence>
<evidence type="ECO:0000256" key="19">
    <source>
        <dbReference type="RuleBase" id="RU004996"/>
    </source>
</evidence>
<feature type="binding site" evidence="15">
    <location>
        <position position="536"/>
    </location>
    <ligand>
        <name>substrate</name>
    </ligand>
</feature>
<dbReference type="PANTHER" id="PTHR43522:SF2">
    <property type="entry name" value="TRANSKETOLASE 1-RELATED"/>
    <property type="match status" value="1"/>
</dbReference>
<dbReference type="InterPro" id="IPR005475">
    <property type="entry name" value="Transketolase-like_Pyr-bd"/>
</dbReference>
<evidence type="ECO:0000256" key="18">
    <source>
        <dbReference type="PIRSR" id="PIRSR605478-5"/>
    </source>
</evidence>
<feature type="binding site" evidence="16">
    <location>
        <begin position="138"/>
        <end position="140"/>
    </location>
    <ligand>
        <name>thiamine diphosphate</name>
        <dbReference type="ChEBI" id="CHEBI:58937"/>
    </ligand>
</feature>
<feature type="binding site" evidence="16">
    <location>
        <position position="453"/>
    </location>
    <ligand>
        <name>thiamine diphosphate</name>
        <dbReference type="ChEBI" id="CHEBI:58937"/>
    </ligand>
</feature>
<dbReference type="PROSITE" id="PS00802">
    <property type="entry name" value="TRANSKETOLASE_2"/>
    <property type="match status" value="1"/>
</dbReference>
<dbReference type="InterPro" id="IPR029061">
    <property type="entry name" value="THDP-binding"/>
</dbReference>
<evidence type="ECO:0000259" key="20">
    <source>
        <dbReference type="SMART" id="SM00861"/>
    </source>
</evidence>
<evidence type="ECO:0000256" key="11">
    <source>
        <dbReference type="ARBA" id="ARBA00023052"/>
    </source>
</evidence>
<evidence type="ECO:0000256" key="14">
    <source>
        <dbReference type="PIRSR" id="PIRSR605478-1"/>
    </source>
</evidence>
<protein>
    <recommendedName>
        <fullName evidence="5 13">Transketolase</fullName>
        <ecNumber evidence="5 13">2.2.1.1</ecNumber>
    </recommendedName>
</protein>
<feature type="domain" description="Transketolase-like pyrimidine-binding" evidence="20">
    <location>
        <begin position="370"/>
        <end position="541"/>
    </location>
</feature>
<dbReference type="FunFam" id="3.40.50.970:FF:000004">
    <property type="entry name" value="Transketolase"/>
    <property type="match status" value="1"/>
</dbReference>
<dbReference type="InterPro" id="IPR005478">
    <property type="entry name" value="Transketolase_bac-like"/>
</dbReference>
<dbReference type="GO" id="GO:0046872">
    <property type="term" value="F:metal ion binding"/>
    <property type="evidence" value="ECO:0007669"/>
    <property type="project" value="UniProtKB-KW"/>
</dbReference>
<gene>
    <name evidence="21" type="ORF">GCM10017653_24260</name>
</gene>
<keyword evidence="8 17" id="KW-0479">Metal-binding</keyword>
<reference evidence="21" key="2">
    <citation type="submission" date="2023-01" db="EMBL/GenBank/DDBJ databases">
        <authorList>
            <person name="Sun Q."/>
            <person name="Evtushenko L."/>
        </authorList>
    </citation>
    <scope>NUCLEOTIDE SEQUENCE</scope>
    <source>
        <strain evidence="21">VKM B-2789</strain>
    </source>
</reference>
<feature type="active site" description="Proton donor" evidence="14">
    <location>
        <position position="427"/>
    </location>
</feature>
<dbReference type="InterPro" id="IPR005474">
    <property type="entry name" value="Transketolase_N"/>
</dbReference>
<evidence type="ECO:0000256" key="3">
    <source>
        <dbReference type="ARBA" id="ARBA00007131"/>
    </source>
</evidence>
<dbReference type="Gene3D" id="3.40.50.920">
    <property type="match status" value="1"/>
</dbReference>
<feature type="binding site" evidence="15">
    <location>
        <position position="400"/>
    </location>
    <ligand>
        <name>substrate</name>
    </ligand>
</feature>
<dbReference type="CDD" id="cd02012">
    <property type="entry name" value="TPP_TK"/>
    <property type="match status" value="1"/>
</dbReference>
<dbReference type="PROSITE" id="PS00801">
    <property type="entry name" value="TRANSKETOLASE_1"/>
    <property type="match status" value="1"/>
</dbReference>
<comment type="catalytic activity">
    <reaction evidence="12 19">
        <text>D-sedoheptulose 7-phosphate + D-glyceraldehyde 3-phosphate = aldehydo-D-ribose 5-phosphate + D-xylulose 5-phosphate</text>
        <dbReference type="Rhea" id="RHEA:10508"/>
        <dbReference type="ChEBI" id="CHEBI:57483"/>
        <dbReference type="ChEBI" id="CHEBI:57737"/>
        <dbReference type="ChEBI" id="CHEBI:58273"/>
        <dbReference type="ChEBI" id="CHEBI:59776"/>
        <dbReference type="EC" id="2.2.1.1"/>
    </reaction>
</comment>
<dbReference type="Pfam" id="PF00456">
    <property type="entry name" value="Transketolase_N"/>
    <property type="match status" value="1"/>
</dbReference>
<evidence type="ECO:0000313" key="21">
    <source>
        <dbReference type="EMBL" id="GLK84356.1"/>
    </source>
</evidence>
<feature type="binding site" evidence="15">
    <location>
        <position position="280"/>
    </location>
    <ligand>
        <name>substrate</name>
    </ligand>
</feature>
<feature type="binding site" evidence="16">
    <location>
        <position position="177"/>
    </location>
    <ligand>
        <name>thiamine diphosphate</name>
        <dbReference type="ChEBI" id="CHEBI:58937"/>
    </ligand>
</feature>
<name>A0A9W6NBB4_9HYPH</name>
<keyword evidence="6" id="KW-0113">Calvin cycle</keyword>
<dbReference type="SUPFAM" id="SSF52518">
    <property type="entry name" value="Thiamin diphosphate-binding fold (THDP-binding)"/>
    <property type="match status" value="2"/>
</dbReference>
<dbReference type="CDD" id="cd07033">
    <property type="entry name" value="TPP_PYR_DXS_TK_like"/>
    <property type="match status" value="1"/>
</dbReference>
<dbReference type="AlphaFoldDB" id="A0A9W6NBB4"/>
<dbReference type="NCBIfam" id="TIGR00232">
    <property type="entry name" value="tktlase_bact"/>
    <property type="match status" value="1"/>
</dbReference>
<evidence type="ECO:0000256" key="10">
    <source>
        <dbReference type="ARBA" id="ARBA00022842"/>
    </source>
</evidence>
<evidence type="ECO:0000313" key="22">
    <source>
        <dbReference type="Proteomes" id="UP001143330"/>
    </source>
</evidence>
<feature type="binding site" evidence="15">
    <location>
        <position position="477"/>
    </location>
    <ligand>
        <name>substrate</name>
    </ligand>
</feature>
<dbReference type="EMBL" id="BSFM01000012">
    <property type="protein sequence ID" value="GLK84356.1"/>
    <property type="molecule type" value="Genomic_DNA"/>
</dbReference>
<comment type="cofactor">
    <cofactor evidence="19">
        <name>Mg(2+)</name>
        <dbReference type="ChEBI" id="CHEBI:18420"/>
    </cofactor>
    <cofactor evidence="19">
        <name>Ca(2+)</name>
        <dbReference type="ChEBI" id="CHEBI:29108"/>
    </cofactor>
    <cofactor evidence="19">
        <name>Mn(2+)</name>
        <dbReference type="ChEBI" id="CHEBI:29035"/>
    </cofactor>
    <cofactor evidence="19">
        <name>Co(2+)</name>
        <dbReference type="ChEBI" id="CHEBI:48828"/>
    </cofactor>
    <text evidence="19">Binds 1 Mg(2+) ion per subunit. Can also utilize other divalent metal cations, such as Ca(2+), Mn(2+) and Co(2+).</text>
</comment>
<feature type="binding site" evidence="17">
    <location>
        <position position="206"/>
    </location>
    <ligand>
        <name>Mg(2+)</name>
        <dbReference type="ChEBI" id="CHEBI:18420"/>
    </ligand>
</feature>
<keyword evidence="10 17" id="KW-0460">Magnesium</keyword>
<reference evidence="21" key="1">
    <citation type="journal article" date="2014" name="Int. J. Syst. Evol. Microbiol.">
        <title>Complete genome sequence of Corynebacterium casei LMG S-19264T (=DSM 44701T), isolated from a smear-ripened cheese.</title>
        <authorList>
            <consortium name="US DOE Joint Genome Institute (JGI-PGF)"/>
            <person name="Walter F."/>
            <person name="Albersmeier A."/>
            <person name="Kalinowski J."/>
            <person name="Ruckert C."/>
        </authorList>
    </citation>
    <scope>NUCLEOTIDE SEQUENCE</scope>
    <source>
        <strain evidence="21">VKM B-2789</strain>
    </source>
</reference>
<feature type="binding site" evidence="15">
    <location>
        <position position="373"/>
    </location>
    <ligand>
        <name>substrate</name>
    </ligand>
</feature>
<evidence type="ECO:0000256" key="12">
    <source>
        <dbReference type="ARBA" id="ARBA00049473"/>
    </source>
</evidence>
<feature type="binding site" evidence="17">
    <location>
        <position position="208"/>
    </location>
    <ligand>
        <name>Mg(2+)</name>
        <dbReference type="ChEBI" id="CHEBI:18420"/>
    </ligand>
</feature>
<feature type="binding site" evidence="16">
    <location>
        <position position="89"/>
    </location>
    <ligand>
        <name>thiamine diphosphate</name>
        <dbReference type="ChEBI" id="CHEBI:58937"/>
    </ligand>
</feature>
<keyword evidence="11 16" id="KW-0786">Thiamine pyrophosphate</keyword>
<feature type="binding site" evidence="16">
    <location>
        <position position="280"/>
    </location>
    <ligand>
        <name>thiamine diphosphate</name>
        <dbReference type="ChEBI" id="CHEBI:58937"/>
    </ligand>
</feature>
<feature type="binding site" evidence="15">
    <location>
        <position position="49"/>
    </location>
    <ligand>
        <name>substrate</name>
    </ligand>
</feature>
<feature type="binding site" evidence="16">
    <location>
        <position position="206"/>
    </location>
    <ligand>
        <name>thiamine diphosphate</name>
        <dbReference type="ChEBI" id="CHEBI:58937"/>
    </ligand>
</feature>
<dbReference type="SMART" id="SM00861">
    <property type="entry name" value="Transket_pyr"/>
    <property type="match status" value="1"/>
</dbReference>
<feature type="site" description="Important for catalytic activity" evidence="18">
    <location>
        <position position="49"/>
    </location>
</feature>
<evidence type="ECO:0000256" key="4">
    <source>
        <dbReference type="ARBA" id="ARBA00011738"/>
    </source>
</evidence>
<feature type="binding site" evidence="17">
    <location>
        <position position="176"/>
    </location>
    <ligand>
        <name>Mg(2+)</name>
        <dbReference type="ChEBI" id="CHEBI:18420"/>
    </ligand>
</feature>
<evidence type="ECO:0000256" key="9">
    <source>
        <dbReference type="ARBA" id="ARBA00022837"/>
    </source>
</evidence>
<dbReference type="Pfam" id="PF02779">
    <property type="entry name" value="Transket_pyr"/>
    <property type="match status" value="1"/>
</dbReference>
<dbReference type="Gene3D" id="3.40.50.970">
    <property type="match status" value="2"/>
</dbReference>
<evidence type="ECO:0000256" key="15">
    <source>
        <dbReference type="PIRSR" id="PIRSR605478-2"/>
    </source>
</evidence>
<keyword evidence="22" id="KW-1185">Reference proteome</keyword>
<dbReference type="InterPro" id="IPR020826">
    <property type="entry name" value="Transketolase_BS"/>
</dbReference>
<dbReference type="GO" id="GO:0005829">
    <property type="term" value="C:cytosol"/>
    <property type="evidence" value="ECO:0007669"/>
    <property type="project" value="TreeGrafter"/>
</dbReference>
<feature type="binding site" evidence="15">
    <location>
        <position position="485"/>
    </location>
    <ligand>
        <name>substrate</name>
    </ligand>
</feature>
<dbReference type="Proteomes" id="UP001143330">
    <property type="component" value="Unassembled WGS sequence"/>
</dbReference>
<comment type="function">
    <text evidence="19">Catalyzes the transfer of a two-carbon ketol group from a ketose donor to an aldose acceptor, via a covalent intermediate with the cofactor thiamine pyrophosphate.</text>
</comment>
<comment type="similarity">
    <text evidence="3 19">Belongs to the transketolase family.</text>
</comment>
<dbReference type="InterPro" id="IPR009014">
    <property type="entry name" value="Transketo_C/PFOR_II"/>
</dbReference>
<evidence type="ECO:0000256" key="13">
    <source>
        <dbReference type="NCBIfam" id="TIGR00232"/>
    </source>
</evidence>
<organism evidence="21 22">
    <name type="scientific">Ancylobacter defluvii</name>
    <dbReference type="NCBI Taxonomy" id="1282440"/>
    <lineage>
        <taxon>Bacteria</taxon>
        <taxon>Pseudomonadati</taxon>
        <taxon>Pseudomonadota</taxon>
        <taxon>Alphaproteobacteria</taxon>
        <taxon>Hyphomicrobiales</taxon>
        <taxon>Xanthobacteraceae</taxon>
        <taxon>Ancylobacter</taxon>
    </lineage>
</organism>
<comment type="subunit">
    <text evidence="4 19">Homodimer.</text>
</comment>
<dbReference type="Pfam" id="PF22613">
    <property type="entry name" value="Transketolase_C_1"/>
    <property type="match status" value="1"/>
</dbReference>
<dbReference type="GO" id="GO:0019253">
    <property type="term" value="P:reductive pentose-phosphate cycle"/>
    <property type="evidence" value="ECO:0007669"/>
    <property type="project" value="UniProtKB-KW"/>
</dbReference>